<feature type="compositionally biased region" description="Basic and acidic residues" evidence="1">
    <location>
        <begin position="16"/>
        <end position="26"/>
    </location>
</feature>
<dbReference type="AlphaFoldDB" id="A0A0F2MKA8"/>
<dbReference type="Proteomes" id="UP000033710">
    <property type="component" value="Unassembled WGS sequence"/>
</dbReference>
<sequence>MASNLAGPSGSFRKNNSSDESDKTRGSGDSTVTTVKHHRTDRYDFKEPSEEEASLYYSSFPSQPRLLGRTSSATTPWFYETWPPRGHYYPFGRECVLYSATVSGPVSPHAIHALWESTTRQKVIGALSLIDWTSIDVLRIGRATRAQHDRPVIVSVGVASRAVDNQNVSWSLVSCILGRIRRVLDDDGLCDVECELRVSDVLRAAGPRLTAPLLGRGRILHKQHDDRAKHRTACQTKDNDKHEKKDRNNVTRGTLGLYLAPVQSSPTPVLSASDVPDPSAIENTSENEPVWGLTCHHVVFEDDSKTVTTPAAFVFLSDGR</sequence>
<comment type="caution">
    <text evidence="2">The sequence shown here is derived from an EMBL/GenBank/DDBJ whole genome shotgun (WGS) entry which is preliminary data.</text>
</comment>
<reference evidence="2 3" key="2">
    <citation type="journal article" date="2015" name="Eukaryot. Cell">
        <title>Asexual propagation of a virulent clone complex in a human and feline outbreak of sporotrichosis.</title>
        <authorList>
            <person name="Teixeira Mde M."/>
            <person name="Rodrigues A.M."/>
            <person name="Tsui C.K."/>
            <person name="de Almeida L.G."/>
            <person name="Van Diepeningen A.D."/>
            <person name="van den Ende B.G."/>
            <person name="Fernandes G.F."/>
            <person name="Kano R."/>
            <person name="Hamelin R.C."/>
            <person name="Lopes-Bezerra L.M."/>
            <person name="Vasconcelos A.T."/>
            <person name="de Hoog S."/>
            <person name="de Camargo Z.P."/>
            <person name="Felipe M.S."/>
        </authorList>
    </citation>
    <scope>NUCLEOTIDE SEQUENCE [LARGE SCALE GENOMIC DNA]</scope>
    <source>
        <strain evidence="2 3">1099-18</strain>
    </source>
</reference>
<accession>A0A0F2MKA8</accession>
<evidence type="ECO:0000313" key="2">
    <source>
        <dbReference type="EMBL" id="KJR89275.1"/>
    </source>
</evidence>
<feature type="region of interest" description="Disordered" evidence="1">
    <location>
        <begin position="1"/>
        <end position="47"/>
    </location>
</feature>
<dbReference type="EMBL" id="AXCR01000001">
    <property type="protein sequence ID" value="KJR89275.1"/>
    <property type="molecule type" value="Genomic_DNA"/>
</dbReference>
<feature type="compositionally biased region" description="Basic and acidic residues" evidence="1">
    <location>
        <begin position="237"/>
        <end position="249"/>
    </location>
</feature>
<evidence type="ECO:0000313" key="3">
    <source>
        <dbReference type="Proteomes" id="UP000033710"/>
    </source>
</evidence>
<dbReference type="OrthoDB" id="5424209at2759"/>
<dbReference type="VEuPathDB" id="FungiDB:SPSK_06464"/>
<name>A0A0F2MKA8_SPOSC</name>
<reference evidence="2 3" key="1">
    <citation type="journal article" date="2014" name="BMC Genomics">
        <title>Comparative genomics of the major fungal agents of human and animal Sporotrichosis: Sporothrix schenckii and Sporothrix brasiliensis.</title>
        <authorList>
            <person name="Teixeira M.M."/>
            <person name="de Almeida L.G."/>
            <person name="Kubitschek-Barreira P."/>
            <person name="Alves F.L."/>
            <person name="Kioshima E.S."/>
            <person name="Abadio A.K."/>
            <person name="Fernandes L."/>
            <person name="Derengowski L.S."/>
            <person name="Ferreira K.S."/>
            <person name="Souza R.C."/>
            <person name="Ruiz J.C."/>
            <person name="de Andrade N.C."/>
            <person name="Paes H.C."/>
            <person name="Nicola A.M."/>
            <person name="Albuquerque P."/>
            <person name="Gerber A.L."/>
            <person name="Martins V.P."/>
            <person name="Peconick L.D."/>
            <person name="Neto A.V."/>
            <person name="Chaucanez C.B."/>
            <person name="Silva P.A."/>
            <person name="Cunha O.L."/>
            <person name="de Oliveira F.F."/>
            <person name="dos Santos T.C."/>
            <person name="Barros A.L."/>
            <person name="Soares M.A."/>
            <person name="de Oliveira L.M."/>
            <person name="Marini M.M."/>
            <person name="Villalobos-Duno H."/>
            <person name="Cunha M.M."/>
            <person name="de Hoog S."/>
            <person name="da Silveira J.F."/>
            <person name="Henrissat B."/>
            <person name="Nino-Vega G.A."/>
            <person name="Cisalpino P.S."/>
            <person name="Mora-Montes H.M."/>
            <person name="Almeida S.R."/>
            <person name="Stajich J.E."/>
            <person name="Lopes-Bezerra L.M."/>
            <person name="Vasconcelos A.T."/>
            <person name="Felipe M.S."/>
        </authorList>
    </citation>
    <scope>NUCLEOTIDE SEQUENCE [LARGE SCALE GENOMIC DNA]</scope>
    <source>
        <strain evidence="2 3">1099-18</strain>
    </source>
</reference>
<gene>
    <name evidence="2" type="ORF">SPSK_06464</name>
</gene>
<feature type="region of interest" description="Disordered" evidence="1">
    <location>
        <begin position="225"/>
        <end position="250"/>
    </location>
</feature>
<organism evidence="2 3">
    <name type="scientific">Sporothrix schenckii 1099-18</name>
    <dbReference type="NCBI Taxonomy" id="1397361"/>
    <lineage>
        <taxon>Eukaryota</taxon>
        <taxon>Fungi</taxon>
        <taxon>Dikarya</taxon>
        <taxon>Ascomycota</taxon>
        <taxon>Pezizomycotina</taxon>
        <taxon>Sordariomycetes</taxon>
        <taxon>Sordariomycetidae</taxon>
        <taxon>Ophiostomatales</taxon>
        <taxon>Ophiostomataceae</taxon>
        <taxon>Sporothrix</taxon>
    </lineage>
</organism>
<protein>
    <submittedName>
        <fullName evidence="2">Uncharacterized protein</fullName>
    </submittedName>
</protein>
<dbReference type="KEGG" id="ssck:SPSK_06464"/>
<dbReference type="RefSeq" id="XP_016591951.1">
    <property type="nucleotide sequence ID" value="XM_016733170.1"/>
</dbReference>
<dbReference type="GeneID" id="27668447"/>
<proteinExistence type="predicted"/>
<evidence type="ECO:0000256" key="1">
    <source>
        <dbReference type="SAM" id="MobiDB-lite"/>
    </source>
</evidence>